<name>A0ABY7VH73_9GAMM</name>
<proteinExistence type="predicted"/>
<dbReference type="RefSeq" id="WP_274053164.1">
    <property type="nucleotide sequence ID" value="NZ_CP059693.1"/>
</dbReference>
<sequence length="87" mass="9980">MNKNTLAKYLVNFTDGWSSAVHHAIELKLKEKARGQYPDGYPLDKLDEQMKKHREFYYQRFTTTGNLLLAGSAIIISIIALFVSLFV</sequence>
<dbReference type="Proteomes" id="UP001215231">
    <property type="component" value="Chromosome"/>
</dbReference>
<protein>
    <submittedName>
        <fullName evidence="2">Uncharacterized protein</fullName>
    </submittedName>
</protein>
<keyword evidence="1" id="KW-0812">Transmembrane</keyword>
<dbReference type="EMBL" id="CP059693">
    <property type="protein sequence ID" value="WDE12840.1"/>
    <property type="molecule type" value="Genomic_DNA"/>
</dbReference>
<keyword evidence="1" id="KW-0472">Membrane</keyword>
<accession>A0ABY7VH73</accession>
<keyword evidence="3" id="KW-1185">Reference proteome</keyword>
<reference evidence="2 3" key="1">
    <citation type="journal article" date="2022" name="Mar. Drugs">
        <title>Bioassay-Guided Fractionation Leads to the Detection of Cholic Acid Generated by the Rare Thalassomonas sp.</title>
        <authorList>
            <person name="Pheiffer F."/>
            <person name="Schneider Y.K."/>
            <person name="Hansen E.H."/>
            <person name="Andersen J.H."/>
            <person name="Isaksson J."/>
            <person name="Busche T."/>
            <person name="R C."/>
            <person name="Kalinowski J."/>
            <person name="Zyl L.V."/>
            <person name="Trindade M."/>
        </authorList>
    </citation>
    <scope>NUCLEOTIDE SEQUENCE [LARGE SCALE GENOMIC DNA]</scope>
    <source>
        <strain evidence="2 3">A5K-61T</strain>
    </source>
</reference>
<evidence type="ECO:0000313" key="3">
    <source>
        <dbReference type="Proteomes" id="UP001215231"/>
    </source>
</evidence>
<gene>
    <name evidence="2" type="ORF">H3N35_05060</name>
</gene>
<evidence type="ECO:0000313" key="2">
    <source>
        <dbReference type="EMBL" id="WDE12840.1"/>
    </source>
</evidence>
<organism evidence="2 3">
    <name type="scientific">Thalassomonas haliotis</name>
    <dbReference type="NCBI Taxonomy" id="485448"/>
    <lineage>
        <taxon>Bacteria</taxon>
        <taxon>Pseudomonadati</taxon>
        <taxon>Pseudomonadota</taxon>
        <taxon>Gammaproteobacteria</taxon>
        <taxon>Alteromonadales</taxon>
        <taxon>Colwelliaceae</taxon>
        <taxon>Thalassomonas</taxon>
    </lineage>
</organism>
<keyword evidence="1" id="KW-1133">Transmembrane helix</keyword>
<evidence type="ECO:0000256" key="1">
    <source>
        <dbReference type="SAM" id="Phobius"/>
    </source>
</evidence>
<feature type="transmembrane region" description="Helical" evidence="1">
    <location>
        <begin position="67"/>
        <end position="86"/>
    </location>
</feature>